<name>H8Z826_9GAMM</name>
<dbReference type="eggNOG" id="COG0810">
    <property type="taxonomic scope" value="Bacteria"/>
</dbReference>
<keyword evidence="8" id="KW-1185">Reference proteome</keyword>
<dbReference type="Pfam" id="PF13103">
    <property type="entry name" value="TonB_2"/>
    <property type="match status" value="1"/>
</dbReference>
<evidence type="ECO:0000256" key="5">
    <source>
        <dbReference type="SAM" id="MobiDB-lite"/>
    </source>
</evidence>
<organism evidence="7 8">
    <name type="scientific">Thiorhodovibrio frisius</name>
    <dbReference type="NCBI Taxonomy" id="631362"/>
    <lineage>
        <taxon>Bacteria</taxon>
        <taxon>Pseudomonadati</taxon>
        <taxon>Pseudomonadota</taxon>
        <taxon>Gammaproteobacteria</taxon>
        <taxon>Chromatiales</taxon>
        <taxon>Chromatiaceae</taxon>
        <taxon>Thiorhodovibrio</taxon>
    </lineage>
</organism>
<dbReference type="STRING" id="631362.Thi970DRAFT_03569"/>
<sequence>MWQILERNPRAFLWALLLHLTLAILIFSNIDWTRGDQQLGAQETLMESSLSMSPELQDRVAQLRDPQAFQAAQEAERLQAVEEARQAAAAAEAERQRQVEQEARRRAAIEAERQAEQEAAREAQRQAELQVRREAEREARVQAEREAQRQAELEAQRRAEETAQRQAEEQAQREAEEQAQREAVEQARREAEEQAQREAEEQARREAEEQALREAEEQARREAAAAAAAHSQQLANEWVPRISARVAQFWIRPQSLQVQVSTLVRLQLNPGGEVVPGSVKVIESSGYPAFDTSVVRAIMDASPLPVPDGADFKVFKDFDFRFKP</sequence>
<keyword evidence="4 6" id="KW-0472">Membrane</keyword>
<dbReference type="GO" id="GO:0043213">
    <property type="term" value="P:bacteriocin transport"/>
    <property type="evidence" value="ECO:0007669"/>
    <property type="project" value="InterPro"/>
</dbReference>
<keyword evidence="2 6" id="KW-0812">Transmembrane</keyword>
<evidence type="ECO:0000256" key="6">
    <source>
        <dbReference type="SAM" id="Phobius"/>
    </source>
</evidence>
<dbReference type="Gene3D" id="3.30.1150.10">
    <property type="match status" value="1"/>
</dbReference>
<reference evidence="7 8" key="2">
    <citation type="submission" date="2011-11" db="EMBL/GenBank/DDBJ databases">
        <authorList>
            <consortium name="US DOE Joint Genome Institute"/>
            <person name="Lucas S."/>
            <person name="Han J."/>
            <person name="Lapidus A."/>
            <person name="Cheng J.-F."/>
            <person name="Goodwin L."/>
            <person name="Pitluck S."/>
            <person name="Peters L."/>
            <person name="Ovchinnikova G."/>
            <person name="Zhang X."/>
            <person name="Detter J.C."/>
            <person name="Han C."/>
            <person name="Tapia R."/>
            <person name="Land M."/>
            <person name="Hauser L."/>
            <person name="Kyrpides N."/>
            <person name="Ivanova N."/>
            <person name="Pagani I."/>
            <person name="Vogl K."/>
            <person name="Liu Z."/>
            <person name="Overmann J."/>
            <person name="Frigaard N.-U."/>
            <person name="Bryant D."/>
            <person name="Woyke T."/>
        </authorList>
    </citation>
    <scope>NUCLEOTIDE SEQUENCE [LARGE SCALE GENOMIC DNA]</scope>
    <source>
        <strain evidence="7 8">970</strain>
    </source>
</reference>
<dbReference type="OrthoDB" id="9779830at2"/>
<evidence type="ECO:0000256" key="1">
    <source>
        <dbReference type="ARBA" id="ARBA00004167"/>
    </source>
</evidence>
<feature type="region of interest" description="Disordered" evidence="5">
    <location>
        <begin position="142"/>
        <end position="226"/>
    </location>
</feature>
<dbReference type="InterPro" id="IPR014161">
    <property type="entry name" value="Tol-Pal_TolA"/>
</dbReference>
<keyword evidence="3 6" id="KW-1133">Transmembrane helix</keyword>
<protein>
    <submittedName>
        <fullName evidence="7">TolA protein</fullName>
    </submittedName>
</protein>
<dbReference type="EMBL" id="JH603170">
    <property type="protein sequence ID" value="EIC19961.1"/>
    <property type="molecule type" value="Genomic_DNA"/>
</dbReference>
<feature type="compositionally biased region" description="Basic and acidic residues" evidence="5">
    <location>
        <begin position="142"/>
        <end position="223"/>
    </location>
</feature>
<evidence type="ECO:0000313" key="8">
    <source>
        <dbReference type="Proteomes" id="UP000002964"/>
    </source>
</evidence>
<comment type="subcellular location">
    <subcellularLocation>
        <location evidence="1">Membrane</location>
        <topology evidence="1">Single-pass membrane protein</topology>
    </subcellularLocation>
</comment>
<dbReference type="RefSeq" id="WP_009150364.1">
    <property type="nucleotide sequence ID" value="NZ_CP121471.1"/>
</dbReference>
<gene>
    <name evidence="7" type="ORF">Thi970DRAFT_03569</name>
</gene>
<evidence type="ECO:0000313" key="7">
    <source>
        <dbReference type="EMBL" id="EIC19961.1"/>
    </source>
</evidence>
<dbReference type="NCBIfam" id="TIGR01352">
    <property type="entry name" value="tonB_Cterm"/>
    <property type="match status" value="1"/>
</dbReference>
<dbReference type="AlphaFoldDB" id="H8Z826"/>
<evidence type="ECO:0000256" key="2">
    <source>
        <dbReference type="ARBA" id="ARBA00022692"/>
    </source>
</evidence>
<dbReference type="SUPFAM" id="SSF74653">
    <property type="entry name" value="TolA/TonB C-terminal domain"/>
    <property type="match status" value="1"/>
</dbReference>
<evidence type="ECO:0000256" key="4">
    <source>
        <dbReference type="ARBA" id="ARBA00023136"/>
    </source>
</evidence>
<dbReference type="Proteomes" id="UP000002964">
    <property type="component" value="Unassembled WGS sequence"/>
</dbReference>
<dbReference type="GO" id="GO:0016020">
    <property type="term" value="C:membrane"/>
    <property type="evidence" value="ECO:0007669"/>
    <property type="project" value="UniProtKB-SubCell"/>
</dbReference>
<dbReference type="InterPro" id="IPR006260">
    <property type="entry name" value="TonB/TolA_C"/>
</dbReference>
<dbReference type="NCBIfam" id="TIGR02794">
    <property type="entry name" value="tolA_full"/>
    <property type="match status" value="1"/>
</dbReference>
<evidence type="ECO:0000256" key="3">
    <source>
        <dbReference type="ARBA" id="ARBA00022989"/>
    </source>
</evidence>
<dbReference type="GO" id="GO:0019534">
    <property type="term" value="F:toxin transmembrane transporter activity"/>
    <property type="evidence" value="ECO:0007669"/>
    <property type="project" value="InterPro"/>
</dbReference>
<feature type="transmembrane region" description="Helical" evidence="6">
    <location>
        <begin position="12"/>
        <end position="30"/>
    </location>
</feature>
<reference evidence="8" key="1">
    <citation type="submission" date="2011-06" db="EMBL/GenBank/DDBJ databases">
        <authorList>
            <consortium name="US DOE Joint Genome Institute (JGI-PGF)"/>
            <person name="Lucas S."/>
            <person name="Han J."/>
            <person name="Lapidus A."/>
            <person name="Cheng J.-F."/>
            <person name="Goodwin L."/>
            <person name="Pitluck S."/>
            <person name="Peters L."/>
            <person name="Land M.L."/>
            <person name="Hauser L."/>
            <person name="Vogl K."/>
            <person name="Liu Z."/>
            <person name="Overmann J."/>
            <person name="Frigaard N.-U."/>
            <person name="Bryant D.A."/>
            <person name="Woyke T.J."/>
        </authorList>
    </citation>
    <scope>NUCLEOTIDE SEQUENCE [LARGE SCALE GENOMIC DNA]</scope>
    <source>
        <strain evidence="8">970</strain>
    </source>
</reference>
<accession>H8Z826</accession>
<dbReference type="HOGENOM" id="CLU_857748_0_0_6"/>
<proteinExistence type="predicted"/>